<dbReference type="Proteomes" id="UP000828048">
    <property type="component" value="Chromosome 7"/>
</dbReference>
<accession>A0ACB7Y5N8</accession>
<organism evidence="1 2">
    <name type="scientific">Vaccinium darrowii</name>
    <dbReference type="NCBI Taxonomy" id="229202"/>
    <lineage>
        <taxon>Eukaryota</taxon>
        <taxon>Viridiplantae</taxon>
        <taxon>Streptophyta</taxon>
        <taxon>Embryophyta</taxon>
        <taxon>Tracheophyta</taxon>
        <taxon>Spermatophyta</taxon>
        <taxon>Magnoliopsida</taxon>
        <taxon>eudicotyledons</taxon>
        <taxon>Gunneridae</taxon>
        <taxon>Pentapetalae</taxon>
        <taxon>asterids</taxon>
        <taxon>Ericales</taxon>
        <taxon>Ericaceae</taxon>
        <taxon>Vaccinioideae</taxon>
        <taxon>Vaccinieae</taxon>
        <taxon>Vaccinium</taxon>
    </lineage>
</organism>
<comment type="caution">
    <text evidence="1">The sequence shown here is derived from an EMBL/GenBank/DDBJ whole genome shotgun (WGS) entry which is preliminary data.</text>
</comment>
<protein>
    <submittedName>
        <fullName evidence="1">Uncharacterized protein</fullName>
    </submittedName>
</protein>
<reference evidence="1 2" key="1">
    <citation type="journal article" date="2021" name="Hortic Res">
        <title>High-quality reference genome and annotation aids understanding of berry development for evergreen blueberry (Vaccinium darrowii).</title>
        <authorList>
            <person name="Yu J."/>
            <person name="Hulse-Kemp A.M."/>
            <person name="Babiker E."/>
            <person name="Staton M."/>
        </authorList>
    </citation>
    <scope>NUCLEOTIDE SEQUENCE [LARGE SCALE GENOMIC DNA]</scope>
    <source>
        <strain evidence="2">cv. NJ 8807/NJ 8810</strain>
        <tissue evidence="1">Young leaf</tissue>
    </source>
</reference>
<proteinExistence type="predicted"/>
<gene>
    <name evidence="1" type="ORF">Vadar_002576</name>
</gene>
<evidence type="ECO:0000313" key="1">
    <source>
        <dbReference type="EMBL" id="KAH7848422.1"/>
    </source>
</evidence>
<dbReference type="EMBL" id="CM037157">
    <property type="protein sequence ID" value="KAH7848422.1"/>
    <property type="molecule type" value="Genomic_DNA"/>
</dbReference>
<name>A0ACB7Y5N8_9ERIC</name>
<sequence length="83" mass="9654">MYSTTISFRPMESEVKPSILTRRRLWTRERISISLSTVVGAVVFFTAAMRWPSWREALKTEPWLPLPRKLVAEKESVADSRSE</sequence>
<keyword evidence="2" id="KW-1185">Reference proteome</keyword>
<evidence type="ECO:0000313" key="2">
    <source>
        <dbReference type="Proteomes" id="UP000828048"/>
    </source>
</evidence>